<dbReference type="AlphaFoldDB" id="A0A5B0PGS9"/>
<accession>A0A5B0PGS9</accession>
<organism evidence="1 2">
    <name type="scientific">Puccinia graminis f. sp. tritici</name>
    <dbReference type="NCBI Taxonomy" id="56615"/>
    <lineage>
        <taxon>Eukaryota</taxon>
        <taxon>Fungi</taxon>
        <taxon>Dikarya</taxon>
        <taxon>Basidiomycota</taxon>
        <taxon>Pucciniomycotina</taxon>
        <taxon>Pucciniomycetes</taxon>
        <taxon>Pucciniales</taxon>
        <taxon>Pucciniaceae</taxon>
        <taxon>Puccinia</taxon>
    </lineage>
</organism>
<evidence type="ECO:0000313" key="1">
    <source>
        <dbReference type="EMBL" id="KAA1099059.1"/>
    </source>
</evidence>
<gene>
    <name evidence="1" type="ORF">PGTUg99_005656</name>
</gene>
<dbReference type="EMBL" id="VDEP01000343">
    <property type="protein sequence ID" value="KAA1099059.1"/>
    <property type="molecule type" value="Genomic_DNA"/>
</dbReference>
<protein>
    <submittedName>
        <fullName evidence="1">Uncharacterized protein</fullName>
    </submittedName>
</protein>
<sequence>MDTISRFSSVRHLHLKFNPSKTTRTIRLSISTLTPPRFRILTRLPLNSSNLSVSISNSILAKQLERYPLYLEFDLVTSPPLDSILARLVRPFCSISGLTVPSFRMFATTRPTRLSISTVLSLRDFVLSFIRGIFMTVFIGMIGRPHSTSIERYHEILCASLLYPTMSLHSWKPPFLPQPDTPLHFQTPALPSSRFSSCTSSFTTTAMSSRTSKMSSPAKILAPRGYPAISNPIPIADTGIRHYPKRNDWCALFVPSPEVT</sequence>
<reference evidence="1 2" key="1">
    <citation type="submission" date="2019-05" db="EMBL/GenBank/DDBJ databases">
        <title>Emergence of the Ug99 lineage of the wheat stem rust pathogen through somatic hybridization.</title>
        <authorList>
            <person name="Li F."/>
            <person name="Upadhyaya N.M."/>
            <person name="Sperschneider J."/>
            <person name="Matny O."/>
            <person name="Nguyen-Phuc H."/>
            <person name="Mago R."/>
            <person name="Raley C."/>
            <person name="Miller M.E."/>
            <person name="Silverstein K.A.T."/>
            <person name="Henningsen E."/>
            <person name="Hirsch C.D."/>
            <person name="Visser B."/>
            <person name="Pretorius Z.A."/>
            <person name="Steffenson B.J."/>
            <person name="Schwessinger B."/>
            <person name="Dodds P.N."/>
            <person name="Figueroa M."/>
        </authorList>
    </citation>
    <scope>NUCLEOTIDE SEQUENCE [LARGE SCALE GENOMIC DNA]</scope>
    <source>
        <strain evidence="1 2">Ug99</strain>
    </source>
</reference>
<proteinExistence type="predicted"/>
<name>A0A5B0PGS9_PUCGR</name>
<dbReference type="Proteomes" id="UP000325313">
    <property type="component" value="Unassembled WGS sequence"/>
</dbReference>
<evidence type="ECO:0000313" key="2">
    <source>
        <dbReference type="Proteomes" id="UP000325313"/>
    </source>
</evidence>
<comment type="caution">
    <text evidence="1">The sequence shown here is derived from an EMBL/GenBank/DDBJ whole genome shotgun (WGS) entry which is preliminary data.</text>
</comment>